<dbReference type="AlphaFoldDB" id="A0AAU9RTA6"/>
<dbReference type="EMBL" id="OU466858">
    <property type="protein sequence ID" value="CAH2047339.1"/>
    <property type="molecule type" value="Genomic_DNA"/>
</dbReference>
<dbReference type="SUPFAM" id="SSF47762">
    <property type="entry name" value="PAH2 domain"/>
    <property type="match status" value="2"/>
</dbReference>
<dbReference type="InterPro" id="IPR039774">
    <property type="entry name" value="Sin3-like"/>
</dbReference>
<gene>
    <name evidence="4" type="ORF">TAV2_LOCUS8017</name>
</gene>
<dbReference type="FunFam" id="1.20.1160.11:FF:000001">
    <property type="entry name" value="Paired amphipathic helix protein Sin3"/>
    <property type="match status" value="1"/>
</dbReference>
<protein>
    <submittedName>
        <fullName evidence="4">Uncharacterized protein</fullName>
    </submittedName>
</protein>
<dbReference type="InterPro" id="IPR003822">
    <property type="entry name" value="PAH"/>
</dbReference>
<evidence type="ECO:0000256" key="3">
    <source>
        <dbReference type="PROSITE-ProRule" id="PRU00810"/>
    </source>
</evidence>
<accession>A0AAU9RTA6</accession>
<name>A0AAU9RTA6_THLAR</name>
<evidence type="ECO:0000256" key="2">
    <source>
        <dbReference type="ARBA" id="ARBA00023242"/>
    </source>
</evidence>
<keyword evidence="2 3" id="KW-0539">Nucleus</keyword>
<dbReference type="Pfam" id="PF02671">
    <property type="entry name" value="PAH"/>
    <property type="match status" value="2"/>
</dbReference>
<dbReference type="PROSITE" id="PS51477">
    <property type="entry name" value="PAH"/>
    <property type="match status" value="1"/>
</dbReference>
<dbReference type="PANTHER" id="PTHR12346:SF46">
    <property type="entry name" value="HISTONE DEACETYLASE INTERACTING DOMAIN-CONTAINING PROTEIN"/>
    <property type="match status" value="1"/>
</dbReference>
<dbReference type="Proteomes" id="UP000836841">
    <property type="component" value="Chromosome 2"/>
</dbReference>
<dbReference type="InterPro" id="IPR036600">
    <property type="entry name" value="PAH_sf"/>
</dbReference>
<sequence>NFQIMVTTRLTMIDAHEYICTVKDTFQDNREMYDTFLMVMKDFRTTRYTLFHIITTLMISDSLAIAKVKDLFKGHCELILGFNNFMPEDYKITFESDEHEKPPVKFVEAINFVKNVKATLQNDRAFGSFLEIMQMFRQNKKSADEVYHEVIYMCVMAFSETNLSYVWNLLTFSLVVKWGGSAI</sequence>
<reference evidence="4 5" key="1">
    <citation type="submission" date="2022-03" db="EMBL/GenBank/DDBJ databases">
        <authorList>
            <person name="Nunn A."/>
            <person name="Chopra R."/>
            <person name="Nunn A."/>
            <person name="Contreras Garrido A."/>
        </authorList>
    </citation>
    <scope>NUCLEOTIDE SEQUENCE [LARGE SCALE GENOMIC DNA]</scope>
</reference>
<dbReference type="GO" id="GO:0003714">
    <property type="term" value="F:transcription corepressor activity"/>
    <property type="evidence" value="ECO:0007669"/>
    <property type="project" value="InterPro"/>
</dbReference>
<dbReference type="GO" id="GO:0000122">
    <property type="term" value="P:negative regulation of transcription by RNA polymerase II"/>
    <property type="evidence" value="ECO:0007669"/>
    <property type="project" value="TreeGrafter"/>
</dbReference>
<keyword evidence="5" id="KW-1185">Reference proteome</keyword>
<comment type="subcellular location">
    <subcellularLocation>
        <location evidence="1 3">Nucleus</location>
    </subcellularLocation>
</comment>
<evidence type="ECO:0000313" key="4">
    <source>
        <dbReference type="EMBL" id="CAH2047339.1"/>
    </source>
</evidence>
<feature type="non-terminal residue" evidence="4">
    <location>
        <position position="183"/>
    </location>
</feature>
<organism evidence="4 5">
    <name type="scientific">Thlaspi arvense</name>
    <name type="common">Field penny-cress</name>
    <dbReference type="NCBI Taxonomy" id="13288"/>
    <lineage>
        <taxon>Eukaryota</taxon>
        <taxon>Viridiplantae</taxon>
        <taxon>Streptophyta</taxon>
        <taxon>Embryophyta</taxon>
        <taxon>Tracheophyta</taxon>
        <taxon>Spermatophyta</taxon>
        <taxon>Magnoliopsida</taxon>
        <taxon>eudicotyledons</taxon>
        <taxon>Gunneridae</taxon>
        <taxon>Pentapetalae</taxon>
        <taxon>rosids</taxon>
        <taxon>malvids</taxon>
        <taxon>Brassicales</taxon>
        <taxon>Brassicaceae</taxon>
        <taxon>Thlaspideae</taxon>
        <taxon>Thlaspi</taxon>
    </lineage>
</organism>
<dbReference type="Gene3D" id="1.20.1160.11">
    <property type="entry name" value="Paired amphipathic helix"/>
    <property type="match status" value="2"/>
</dbReference>
<dbReference type="GO" id="GO:0000785">
    <property type="term" value="C:chromatin"/>
    <property type="evidence" value="ECO:0007669"/>
    <property type="project" value="TreeGrafter"/>
</dbReference>
<dbReference type="GO" id="GO:0000118">
    <property type="term" value="C:histone deacetylase complex"/>
    <property type="evidence" value="ECO:0007669"/>
    <property type="project" value="TreeGrafter"/>
</dbReference>
<evidence type="ECO:0000256" key="1">
    <source>
        <dbReference type="ARBA" id="ARBA00004123"/>
    </source>
</evidence>
<dbReference type="PANTHER" id="PTHR12346">
    <property type="entry name" value="SIN3B-RELATED"/>
    <property type="match status" value="1"/>
</dbReference>
<evidence type="ECO:0000313" key="5">
    <source>
        <dbReference type="Proteomes" id="UP000836841"/>
    </source>
</evidence>
<proteinExistence type="predicted"/>